<dbReference type="EMBL" id="KI914000">
    <property type="protein sequence ID" value="ETV92465.1"/>
    <property type="molecule type" value="Genomic_DNA"/>
</dbReference>
<dbReference type="EMBL" id="KI914000">
    <property type="protein sequence ID" value="ETV92460.1"/>
    <property type="molecule type" value="Genomic_DNA"/>
</dbReference>
<dbReference type="RefSeq" id="XP_008879016.1">
    <property type="nucleotide sequence ID" value="XM_008880794.1"/>
</dbReference>
<dbReference type="EMBL" id="KI914000">
    <property type="protein sequence ID" value="ETV92463.1"/>
    <property type="molecule type" value="Genomic_DNA"/>
</dbReference>
<dbReference type="RefSeq" id="XP_008879012.1">
    <property type="nucleotide sequence ID" value="XM_008880790.1"/>
</dbReference>
<dbReference type="EMBL" id="KI914000">
    <property type="protein sequence ID" value="ETV92464.1"/>
    <property type="molecule type" value="Genomic_DNA"/>
</dbReference>
<dbReference type="EMBL" id="KI914000">
    <property type="protein sequence ID" value="ETV92462.1"/>
    <property type="molecule type" value="Genomic_DNA"/>
</dbReference>
<reference evidence="1" key="1">
    <citation type="submission" date="2013-12" db="EMBL/GenBank/DDBJ databases">
        <title>The Genome Sequence of Aphanomyces invadans NJM9701.</title>
        <authorList>
            <consortium name="The Broad Institute Genomics Platform"/>
            <person name="Russ C."/>
            <person name="Tyler B."/>
            <person name="van West P."/>
            <person name="Dieguez-Uribeondo J."/>
            <person name="Young S.K."/>
            <person name="Zeng Q."/>
            <person name="Gargeya S."/>
            <person name="Fitzgerald M."/>
            <person name="Abouelleil A."/>
            <person name="Alvarado L."/>
            <person name="Chapman S.B."/>
            <person name="Gainer-Dewar J."/>
            <person name="Goldberg J."/>
            <person name="Griggs A."/>
            <person name="Gujja S."/>
            <person name="Hansen M."/>
            <person name="Howarth C."/>
            <person name="Imamovic A."/>
            <person name="Ireland A."/>
            <person name="Larimer J."/>
            <person name="McCowan C."/>
            <person name="Murphy C."/>
            <person name="Pearson M."/>
            <person name="Poon T.W."/>
            <person name="Priest M."/>
            <person name="Roberts A."/>
            <person name="Saif S."/>
            <person name="Shea T."/>
            <person name="Sykes S."/>
            <person name="Wortman J."/>
            <person name="Nusbaum C."/>
            <person name="Birren B."/>
        </authorList>
    </citation>
    <scope>NUCLEOTIDE SEQUENCE [LARGE SCALE GENOMIC DNA]</scope>
    <source>
        <strain evidence="1">NJM9701</strain>
    </source>
</reference>
<dbReference type="EMBL" id="KI914000">
    <property type="protein sequence ID" value="ETV92458.1"/>
    <property type="molecule type" value="Genomic_DNA"/>
</dbReference>
<dbReference type="RefSeq" id="XP_008879015.1">
    <property type="nucleotide sequence ID" value="XM_008880793.1"/>
</dbReference>
<protein>
    <submittedName>
        <fullName evidence="1">Uncharacterized protein</fullName>
    </submittedName>
</protein>
<dbReference type="RefSeq" id="XP_008879008.1">
    <property type="nucleotide sequence ID" value="XM_008880786.1"/>
</dbReference>
<dbReference type="GeneID" id="20090380"/>
<dbReference type="EMBL" id="KI914000">
    <property type="protein sequence ID" value="ETV92455.1"/>
    <property type="molecule type" value="Genomic_DNA"/>
</dbReference>
<dbReference type="VEuPathDB" id="FungiDB:H310_13330"/>
<proteinExistence type="predicted"/>
<dbReference type="RefSeq" id="XP_008879011.1">
    <property type="nucleotide sequence ID" value="XM_008880789.1"/>
</dbReference>
<accession>A0A024TGL0</accession>
<dbReference type="EMBL" id="KI914000">
    <property type="protein sequence ID" value="ETV92456.1"/>
    <property type="molecule type" value="Genomic_DNA"/>
</dbReference>
<dbReference type="EMBL" id="KI914000">
    <property type="protein sequence ID" value="ETV92461.1"/>
    <property type="molecule type" value="Genomic_DNA"/>
</dbReference>
<dbReference type="RefSeq" id="XP_008879013.1">
    <property type="nucleotide sequence ID" value="XM_008880791.1"/>
</dbReference>
<organism evidence="1">
    <name type="scientific">Aphanomyces invadans</name>
    <dbReference type="NCBI Taxonomy" id="157072"/>
    <lineage>
        <taxon>Eukaryota</taxon>
        <taxon>Sar</taxon>
        <taxon>Stramenopiles</taxon>
        <taxon>Oomycota</taxon>
        <taxon>Saprolegniomycetes</taxon>
        <taxon>Saprolegniales</taxon>
        <taxon>Verrucalvaceae</taxon>
        <taxon>Aphanomyces</taxon>
    </lineage>
</organism>
<dbReference type="AlphaFoldDB" id="A0A024TGL0"/>
<dbReference type="RefSeq" id="XP_008879010.1">
    <property type="nucleotide sequence ID" value="XM_008880788.1"/>
</dbReference>
<dbReference type="EMBL" id="KI914000">
    <property type="protein sequence ID" value="ETV92459.1"/>
    <property type="molecule type" value="Genomic_DNA"/>
</dbReference>
<dbReference type="RefSeq" id="XP_008879007.1">
    <property type="nucleotide sequence ID" value="XM_008880785.1"/>
</dbReference>
<name>A0A024TGL0_9STRA</name>
<sequence length="253" mass="27477">MALEHIYFRWLFEDPVGDDQGANVDAALAVAKRDGAFGVATERAGTNTRVIGIPSMTNTSLLGQHDHCDDDCSVAVLKIIQVLFRPCHVGRRPRVDDDLRRSFDCVETETGGTWTGGTHTETGGTHAQTGGTQFIIGGTDAEVGGTHPSKQENKVIRSSTARFVCLRGRWWDRRWISAQLGTALSFPMSWFVAMVAVAFSSLSTATTSTTTTSATTLAARVVNSTQCSYIAHISAWRLDRSVGESSFIFSLQK</sequence>
<dbReference type="RefSeq" id="XP_008879009.1">
    <property type="nucleotide sequence ID" value="XM_008880787.1"/>
</dbReference>
<gene>
    <name evidence="1" type="ORF">H310_13330</name>
</gene>
<dbReference type="RefSeq" id="XP_008879006.1">
    <property type="nucleotide sequence ID" value="XM_008880784.1"/>
</dbReference>
<dbReference type="RefSeq" id="XP_008879014.1">
    <property type="nucleotide sequence ID" value="XM_008880792.1"/>
</dbReference>
<evidence type="ECO:0000313" key="1">
    <source>
        <dbReference type="EMBL" id="ETV92457.1"/>
    </source>
</evidence>
<dbReference type="EMBL" id="KI914000">
    <property type="protein sequence ID" value="ETV92457.1"/>
    <property type="molecule type" value="Genomic_DNA"/>
</dbReference>